<evidence type="ECO:0000313" key="1">
    <source>
        <dbReference type="EMBL" id="KAB2342448.1"/>
    </source>
</evidence>
<proteinExistence type="predicted"/>
<sequence>MRLDTSRTAVPGAKAAVPAGTGGWLGALARLFTIPAEYREEIVSREGALEMLRCGDGVLDALIAAGLPCGGPAGAELFDRYDLFNLSLASGSGASVPERSIEFALRWMNGEPDSWFQPLEWRFSVELECPRPEGCGDDPVWRLAMPRPEEFGGEVLMLETSPDDAERGPDWITARGSTGLGVRGRLRTRGRPGTLRSPVIRRIVEDFMAAGRRWARMPEALQCEDERVLAHGVAPCISASLHLERLFRAAGFESVTRRGWILGMLDLAHAWVEVVDEDGVRKPIDPIFVLLSGYARSPHPRFAETCRGSRLNRLLPTGLPAGSLLAYHGCGGDEHVPTRRTVIRRAAGAPTS</sequence>
<gene>
    <name evidence="1" type="ORF">F8566_38540</name>
</gene>
<protein>
    <submittedName>
        <fullName evidence="1">Uncharacterized protein</fullName>
    </submittedName>
</protein>
<dbReference type="RefSeq" id="WP_151567222.1">
    <property type="nucleotide sequence ID" value="NZ_WBMT01000022.1"/>
</dbReference>
<dbReference type="AlphaFoldDB" id="A0A6H9YDV8"/>
<dbReference type="EMBL" id="WBMT01000022">
    <property type="protein sequence ID" value="KAB2342448.1"/>
    <property type="molecule type" value="Genomic_DNA"/>
</dbReference>
<dbReference type="OrthoDB" id="3217495at2"/>
<name>A0A6H9YDV8_9ACTN</name>
<organism evidence="1 2">
    <name type="scientific">Actinomadura rudentiformis</name>
    <dbReference type="NCBI Taxonomy" id="359158"/>
    <lineage>
        <taxon>Bacteria</taxon>
        <taxon>Bacillati</taxon>
        <taxon>Actinomycetota</taxon>
        <taxon>Actinomycetes</taxon>
        <taxon>Streptosporangiales</taxon>
        <taxon>Thermomonosporaceae</taxon>
        <taxon>Actinomadura</taxon>
    </lineage>
</organism>
<accession>A0A6H9YDV8</accession>
<keyword evidence="2" id="KW-1185">Reference proteome</keyword>
<reference evidence="1 2" key="1">
    <citation type="submission" date="2019-09" db="EMBL/GenBank/DDBJ databases">
        <title>Actinomadura physcomitrii sp. nov., a novel actinomycete isolated from moss [Physcomitrium sphaericum (Ludw) Fuernr].</title>
        <authorList>
            <person name="Zhuang X."/>
            <person name="Liu C."/>
        </authorList>
    </citation>
    <scope>NUCLEOTIDE SEQUENCE [LARGE SCALE GENOMIC DNA]</scope>
    <source>
        <strain evidence="1 2">HMC1</strain>
    </source>
</reference>
<evidence type="ECO:0000313" key="2">
    <source>
        <dbReference type="Proteomes" id="UP000468735"/>
    </source>
</evidence>
<dbReference type="Proteomes" id="UP000468735">
    <property type="component" value="Unassembled WGS sequence"/>
</dbReference>
<comment type="caution">
    <text evidence="1">The sequence shown here is derived from an EMBL/GenBank/DDBJ whole genome shotgun (WGS) entry which is preliminary data.</text>
</comment>